<keyword evidence="3" id="KW-0479">Metal-binding</keyword>
<name>A0A6F8XPM6_9ACTN</name>
<evidence type="ECO:0000313" key="8">
    <source>
        <dbReference type="Proteomes" id="UP000502508"/>
    </source>
</evidence>
<dbReference type="CDD" id="cd07729">
    <property type="entry name" value="AHL_lactonase_MBL-fold"/>
    <property type="match status" value="1"/>
</dbReference>
<evidence type="ECO:0000313" key="7">
    <source>
        <dbReference type="EMBL" id="BCB75718.1"/>
    </source>
</evidence>
<dbReference type="PANTHER" id="PTHR42978:SF7">
    <property type="entry name" value="METALLO-HYDROLASE RV2300C-RELATED"/>
    <property type="match status" value="1"/>
</dbReference>
<dbReference type="PANTHER" id="PTHR42978">
    <property type="entry name" value="QUORUM-QUENCHING LACTONASE YTNP-RELATED-RELATED"/>
    <property type="match status" value="1"/>
</dbReference>
<feature type="domain" description="Metallo-beta-lactamase" evidence="6">
    <location>
        <begin position="53"/>
        <end position="248"/>
    </location>
</feature>
<proteinExistence type="inferred from homology"/>
<evidence type="ECO:0000256" key="4">
    <source>
        <dbReference type="ARBA" id="ARBA00022801"/>
    </source>
</evidence>
<sequence>MIALQFPGQGAGEGGGAVAEVLAVRYGTRAARKSEVFLHFDMYGEPDADIQMDYYFWVLRLGGQTILVDCGFNEASGGRRRRTMLCPPSRALSRLGIDPGTITTIVVTHGHYDHIGNLPDFPDARLVMARREYDFWTSPMGGKPLFAVSAETDDVAALHAAHDEGRIEFFTTHTSLPGGVDLVEVGGHTPGQLIVRVGDVVLASDALHYYEELDEDRPFVHVADLPAMYAGFDMLRQLGETHRLVAGHDPDVMRRFPVVGDGLAALITLDGS</sequence>
<keyword evidence="8" id="KW-1185">Reference proteome</keyword>
<comment type="cofactor">
    <cofactor evidence="1">
        <name>Zn(2+)</name>
        <dbReference type="ChEBI" id="CHEBI:29105"/>
    </cofactor>
</comment>
<organism evidence="7 8">
    <name type="scientific">Phytohabitans flavus</name>
    <dbReference type="NCBI Taxonomy" id="1076124"/>
    <lineage>
        <taxon>Bacteria</taxon>
        <taxon>Bacillati</taxon>
        <taxon>Actinomycetota</taxon>
        <taxon>Actinomycetes</taxon>
        <taxon>Micromonosporales</taxon>
        <taxon>Micromonosporaceae</taxon>
    </lineage>
</organism>
<reference evidence="7 8" key="2">
    <citation type="submission" date="2020-03" db="EMBL/GenBank/DDBJ databases">
        <authorList>
            <person name="Ichikawa N."/>
            <person name="Kimura A."/>
            <person name="Kitahashi Y."/>
            <person name="Uohara A."/>
        </authorList>
    </citation>
    <scope>NUCLEOTIDE SEQUENCE [LARGE SCALE GENOMIC DNA]</scope>
    <source>
        <strain evidence="7 8">NBRC 107702</strain>
    </source>
</reference>
<dbReference type="InterPro" id="IPR036866">
    <property type="entry name" value="RibonucZ/Hydroxyglut_hydro"/>
</dbReference>
<evidence type="ECO:0000256" key="2">
    <source>
        <dbReference type="ARBA" id="ARBA00007749"/>
    </source>
</evidence>
<dbReference type="AlphaFoldDB" id="A0A6F8XPM6"/>
<reference evidence="7 8" key="1">
    <citation type="submission" date="2020-03" db="EMBL/GenBank/DDBJ databases">
        <title>Whole genome shotgun sequence of Phytohabitans flavus NBRC 107702.</title>
        <authorList>
            <person name="Komaki H."/>
            <person name="Tamura T."/>
        </authorList>
    </citation>
    <scope>NUCLEOTIDE SEQUENCE [LARGE SCALE GENOMIC DNA]</scope>
    <source>
        <strain evidence="7 8">NBRC 107702</strain>
    </source>
</reference>
<evidence type="ECO:0000256" key="1">
    <source>
        <dbReference type="ARBA" id="ARBA00001947"/>
    </source>
</evidence>
<dbReference type="SMART" id="SM00849">
    <property type="entry name" value="Lactamase_B"/>
    <property type="match status" value="1"/>
</dbReference>
<dbReference type="InterPro" id="IPR001279">
    <property type="entry name" value="Metallo-B-lactamas"/>
</dbReference>
<evidence type="ECO:0000256" key="3">
    <source>
        <dbReference type="ARBA" id="ARBA00022723"/>
    </source>
</evidence>
<keyword evidence="4" id="KW-0378">Hydrolase</keyword>
<evidence type="ECO:0000259" key="6">
    <source>
        <dbReference type="SMART" id="SM00849"/>
    </source>
</evidence>
<accession>A0A6F8XPM6</accession>
<comment type="similarity">
    <text evidence="2">Belongs to the metallo-beta-lactamase superfamily.</text>
</comment>
<evidence type="ECO:0000256" key="5">
    <source>
        <dbReference type="ARBA" id="ARBA00022833"/>
    </source>
</evidence>
<keyword evidence="5" id="KW-0862">Zinc</keyword>
<dbReference type="Pfam" id="PF00753">
    <property type="entry name" value="Lactamase_B"/>
    <property type="match status" value="1"/>
</dbReference>
<dbReference type="SUPFAM" id="SSF56281">
    <property type="entry name" value="Metallo-hydrolase/oxidoreductase"/>
    <property type="match status" value="1"/>
</dbReference>
<dbReference type="Gene3D" id="3.60.15.10">
    <property type="entry name" value="Ribonuclease Z/Hydroxyacylglutathione hydrolase-like"/>
    <property type="match status" value="1"/>
</dbReference>
<dbReference type="EMBL" id="AP022870">
    <property type="protein sequence ID" value="BCB75718.1"/>
    <property type="molecule type" value="Genomic_DNA"/>
</dbReference>
<dbReference type="GO" id="GO:0016787">
    <property type="term" value="F:hydrolase activity"/>
    <property type="evidence" value="ECO:0007669"/>
    <property type="project" value="UniProtKB-KW"/>
</dbReference>
<protein>
    <recommendedName>
        <fullName evidence="6">Metallo-beta-lactamase domain-containing protein</fullName>
    </recommendedName>
</protein>
<dbReference type="InterPro" id="IPR051013">
    <property type="entry name" value="MBL_superfamily_lactonases"/>
</dbReference>
<dbReference type="Proteomes" id="UP000502508">
    <property type="component" value="Chromosome"/>
</dbReference>
<dbReference type="KEGG" id="pfla:Pflav_021280"/>
<dbReference type="GO" id="GO:0046872">
    <property type="term" value="F:metal ion binding"/>
    <property type="evidence" value="ECO:0007669"/>
    <property type="project" value="UniProtKB-KW"/>
</dbReference>
<gene>
    <name evidence="7" type="ORF">Pflav_021280</name>
</gene>